<organism evidence="1 2">
    <name type="scientific">Methylomirabilis oxygeniifera</name>
    <dbReference type="NCBI Taxonomy" id="671143"/>
    <lineage>
        <taxon>Bacteria</taxon>
        <taxon>Candidatus Methylomirabilota</taxon>
        <taxon>Candidatus Methylomirabilia</taxon>
        <taxon>Candidatus Methylomirabilales</taxon>
        <taxon>Candidatus Methylomirabilaceae</taxon>
        <taxon>Candidatus Methylomirabilis</taxon>
    </lineage>
</organism>
<protein>
    <recommendedName>
        <fullName evidence="3">Transcription regulator of the Arc/MetJ class</fullName>
    </recommendedName>
</protein>
<sequence>MLRTNIELDEELVNEAMKLTHLKTKKELVNYALKELVRKVKRRDLLSFEGKVKWEGNLYEMRKSRA</sequence>
<dbReference type="eggNOG" id="COG5450">
    <property type="taxonomic scope" value="Bacteria"/>
</dbReference>
<dbReference type="InterPro" id="IPR019239">
    <property type="entry name" value="VapB_antitoxin"/>
</dbReference>
<proteinExistence type="predicted"/>
<dbReference type="STRING" id="671143.DAMO_1703"/>
<accession>D5MG80</accession>
<dbReference type="Proteomes" id="UP000006898">
    <property type="component" value="Chromosome"/>
</dbReference>
<dbReference type="AlphaFoldDB" id="D5MG80"/>
<dbReference type="HOGENOM" id="CLU_179376_3_2_0"/>
<reference evidence="1 2" key="1">
    <citation type="journal article" date="2010" name="Nature">
        <title>Nitrite-driven anaerobic methane oxidation by oxygenic bacteria.</title>
        <authorList>
            <person name="Ettwig K.F."/>
            <person name="Butler M.K."/>
            <person name="Le Paslier D."/>
            <person name="Pelletier E."/>
            <person name="Mangenot S."/>
            <person name="Kuypers M.M.M."/>
            <person name="Schreiber F."/>
            <person name="Dutilh B.E."/>
            <person name="Zedelius J."/>
            <person name="de Beer D."/>
            <person name="Gloerich J."/>
            <person name="Wessels H.J.C.T."/>
            <person name="van Allen T."/>
            <person name="Luesken F."/>
            <person name="Wu M."/>
            <person name="van de Pas-Schoonen K.T."/>
            <person name="Op den Camp H.J.M."/>
            <person name="Janssen-Megens E.M."/>
            <person name="Francoijs K-J."/>
            <person name="Stunnenberg H."/>
            <person name="Weissenbach J."/>
            <person name="Jetten M.S.M."/>
            <person name="Strous M."/>
        </authorList>
    </citation>
    <scope>NUCLEOTIDE SEQUENCE [LARGE SCALE GENOMIC DNA]</scope>
</reference>
<evidence type="ECO:0000313" key="1">
    <source>
        <dbReference type="EMBL" id="CBE68761.1"/>
    </source>
</evidence>
<evidence type="ECO:0000313" key="2">
    <source>
        <dbReference type="Proteomes" id="UP000006898"/>
    </source>
</evidence>
<dbReference type="EMBL" id="FP565575">
    <property type="protein sequence ID" value="CBE68761.1"/>
    <property type="molecule type" value="Genomic_DNA"/>
</dbReference>
<dbReference type="KEGG" id="mox:DAMO_1703"/>
<name>D5MG80_METO1</name>
<evidence type="ECO:0008006" key="3">
    <source>
        <dbReference type="Google" id="ProtNLM"/>
    </source>
</evidence>
<gene>
    <name evidence="1" type="ORF">DAMO_1703</name>
</gene>
<dbReference type="Pfam" id="PF09957">
    <property type="entry name" value="VapB_antitoxin"/>
    <property type="match status" value="1"/>
</dbReference>